<gene>
    <name evidence="3" type="ORF">BZ3500_MVSOF-1268-A1-R1_C153G00798</name>
</gene>
<evidence type="ECO:0000259" key="2">
    <source>
        <dbReference type="PROSITE" id="PS50873"/>
    </source>
</evidence>
<proteinExistence type="predicted"/>
<name>A0A2X0KW77_9BASI</name>
<evidence type="ECO:0000313" key="4">
    <source>
        <dbReference type="Proteomes" id="UP000249723"/>
    </source>
</evidence>
<evidence type="ECO:0000256" key="1">
    <source>
        <dbReference type="SAM" id="MobiDB-lite"/>
    </source>
</evidence>
<dbReference type="AlphaFoldDB" id="A0A2X0KW77"/>
<dbReference type="InterPro" id="IPR036691">
    <property type="entry name" value="Endo/exonu/phosph_ase_sf"/>
</dbReference>
<sequence>MMVLMHDASTPPSQAPALARAAQRAVRNDAAPASNVIRVIMDGPGSPRGPVQTALRKHFGLAETPFMFGGPRASHEEVPDRSSHVRAVFESEQACLEAASAAHSPTTARRCAIPASVLRKSLDDAITLSFGRAGRTQGYTLMQLQRGLAVDPNGDPMAMTEDGFHCAYLRLHADLFQGSIETQKAALNAALPQEIEILGAKYGLRHEFETHYCAVCDRAGTSGALAGSRFRLRPPPPLFRGPRPRLRLRPPASELLERMEARTTRTTATTSRSFRPNRRAATLGKRRRRCDPGLNKGDADDDGGARFDPDLSFAFVRWHVGIIGNLDNLDSLDESSTPSFELGTRQPTCHPGGIRHDPRCIRGDGSGGNSSGVTVNQVKIIRYLKTLRPAPAAILLQEHHLSYNASREGFESAWPGACIRFTPHVLTLIPDGSPLAGHLLSSTPVVFAGAPRFDGRILRSVFRLEELDVEIINMYAPVQEDDHLRILAGDLNDCPDVSVDRVSITDRAWTPVSHWQTLLSKIAFKALDTVRHVHPCTPAFTRPHYRGRGKSERFARGRGSTIFLSNATCSCDFRFAYIEADAEPPLSLPSTSDFISRLNPMVFDDQDFVASIPGVVDEVYRRLRGPLRSATSMTPLCGRLQSLAMHDTARLVPTCADCGPRANPSWRLWRHASRLDQLAVKEAQWLRIRAHVPSVDSREGQSASIRTRLNRRSRQTSIVSLEDVDGTETVDMQEALGIASRHAQSLFTPDPARGDPTNARRSLLDPIRAAKCYDDDRSDPTFGRRLPRQARVALDEPFTLLEVEAALKKTDSGRSPGPSGIPYELFKALPTYFAPKLLDLFNSIWEGGKMTASLAEGWCGSCPRINRGPI</sequence>
<dbReference type="PROSITE" id="PS50873">
    <property type="entry name" value="PEROXIDASE_4"/>
    <property type="match status" value="1"/>
</dbReference>
<feature type="compositionally biased region" description="Low complexity" evidence="1">
    <location>
        <begin position="264"/>
        <end position="283"/>
    </location>
</feature>
<feature type="domain" description="Plant heme peroxidase family profile" evidence="2">
    <location>
        <begin position="554"/>
        <end position="870"/>
    </location>
</feature>
<dbReference type="Proteomes" id="UP000249723">
    <property type="component" value="Unassembled WGS sequence"/>
</dbReference>
<evidence type="ECO:0000313" key="3">
    <source>
        <dbReference type="EMBL" id="SCZ87243.1"/>
    </source>
</evidence>
<dbReference type="GO" id="GO:0020037">
    <property type="term" value="F:heme binding"/>
    <property type="evidence" value="ECO:0007669"/>
    <property type="project" value="InterPro"/>
</dbReference>
<reference evidence="4" key="1">
    <citation type="submission" date="2016-10" db="EMBL/GenBank/DDBJ databases">
        <authorList>
            <person name="Jeantristanb JTB J.-T."/>
            <person name="Ricardo R."/>
        </authorList>
    </citation>
    <scope>NUCLEOTIDE SEQUENCE [LARGE SCALE GENOMIC DNA]</scope>
</reference>
<organism evidence="3 4">
    <name type="scientific">Microbotryum saponariae</name>
    <dbReference type="NCBI Taxonomy" id="289078"/>
    <lineage>
        <taxon>Eukaryota</taxon>
        <taxon>Fungi</taxon>
        <taxon>Dikarya</taxon>
        <taxon>Basidiomycota</taxon>
        <taxon>Pucciniomycotina</taxon>
        <taxon>Microbotryomycetes</taxon>
        <taxon>Microbotryales</taxon>
        <taxon>Microbotryaceae</taxon>
        <taxon>Microbotryum</taxon>
    </lineage>
</organism>
<feature type="region of interest" description="Disordered" evidence="1">
    <location>
        <begin position="262"/>
        <end position="303"/>
    </location>
</feature>
<protein>
    <submittedName>
        <fullName evidence="3">BZ3500_MvSof-1268-A1-R1_C153g00798 protein</fullName>
    </submittedName>
</protein>
<dbReference type="SUPFAM" id="SSF56219">
    <property type="entry name" value="DNase I-like"/>
    <property type="match status" value="1"/>
</dbReference>
<dbReference type="GO" id="GO:0006979">
    <property type="term" value="P:response to oxidative stress"/>
    <property type="evidence" value="ECO:0007669"/>
    <property type="project" value="InterPro"/>
</dbReference>
<keyword evidence="4" id="KW-1185">Reference proteome</keyword>
<dbReference type="InterPro" id="IPR002016">
    <property type="entry name" value="Haem_peroxidase"/>
</dbReference>
<accession>A0A2X0KW77</accession>
<dbReference type="GO" id="GO:0004601">
    <property type="term" value="F:peroxidase activity"/>
    <property type="evidence" value="ECO:0007669"/>
    <property type="project" value="InterPro"/>
</dbReference>
<dbReference type="EMBL" id="FMWP01000008">
    <property type="protein sequence ID" value="SCZ87243.1"/>
    <property type="molecule type" value="Genomic_DNA"/>
</dbReference>